<dbReference type="AlphaFoldDB" id="A0A2G5K5D4"/>
<dbReference type="Gene3D" id="3.30.9.10">
    <property type="entry name" value="D-Amino Acid Oxidase, subunit A, domain 2"/>
    <property type="match status" value="1"/>
</dbReference>
<keyword evidence="4" id="KW-1185">Reference proteome</keyword>
<dbReference type="EMBL" id="MDGM01000012">
    <property type="protein sequence ID" value="PIB24731.1"/>
    <property type="molecule type" value="Genomic_DNA"/>
</dbReference>
<proteinExistence type="predicted"/>
<evidence type="ECO:0000259" key="2">
    <source>
        <dbReference type="Pfam" id="PF01266"/>
    </source>
</evidence>
<dbReference type="GO" id="GO:0016491">
    <property type="term" value="F:oxidoreductase activity"/>
    <property type="evidence" value="ECO:0007669"/>
    <property type="project" value="UniProtKB-KW"/>
</dbReference>
<dbReference type="Pfam" id="PF01266">
    <property type="entry name" value="DAO"/>
    <property type="match status" value="1"/>
</dbReference>
<dbReference type="GO" id="GO:0005737">
    <property type="term" value="C:cytoplasm"/>
    <property type="evidence" value="ECO:0007669"/>
    <property type="project" value="TreeGrafter"/>
</dbReference>
<feature type="domain" description="FAD dependent oxidoreductase" evidence="2">
    <location>
        <begin position="34"/>
        <end position="382"/>
    </location>
</feature>
<accession>A0A2G5K5D4</accession>
<evidence type="ECO:0000256" key="1">
    <source>
        <dbReference type="ARBA" id="ARBA00023002"/>
    </source>
</evidence>
<dbReference type="RefSeq" id="WP_099593341.1">
    <property type="nucleotide sequence ID" value="NZ_MDGM01000012.1"/>
</dbReference>
<organism evidence="3 4">
    <name type="scientific">Paramylibacter kogurei</name>
    <dbReference type="NCBI Taxonomy" id="1889778"/>
    <lineage>
        <taxon>Bacteria</taxon>
        <taxon>Pseudomonadati</taxon>
        <taxon>Pseudomonadota</taxon>
        <taxon>Alphaproteobacteria</taxon>
        <taxon>Rhodobacterales</taxon>
        <taxon>Paracoccaceae</taxon>
        <taxon>Paramylibacter</taxon>
    </lineage>
</organism>
<name>A0A2G5K5D4_9RHOB</name>
<comment type="caution">
    <text evidence="3">The sequence shown here is derived from an EMBL/GenBank/DDBJ whole genome shotgun (WGS) entry which is preliminary data.</text>
</comment>
<gene>
    <name evidence="3" type="ORF">BFP76_05995</name>
</gene>
<protein>
    <submittedName>
        <fullName evidence="3">Oxidoreductase</fullName>
    </submittedName>
</protein>
<evidence type="ECO:0000313" key="4">
    <source>
        <dbReference type="Proteomes" id="UP000231516"/>
    </source>
</evidence>
<dbReference type="Proteomes" id="UP000231516">
    <property type="component" value="Unassembled WGS sequence"/>
</dbReference>
<dbReference type="PANTHER" id="PTHR13847">
    <property type="entry name" value="SARCOSINE DEHYDROGENASE-RELATED"/>
    <property type="match status" value="1"/>
</dbReference>
<sequence length="429" mass="47148">MTNLFTDDFKPTPYWWDAAPLAPASDASLPTKTDVLIIGSGYTGLHAAIQTARAGLSTLIVDANDCGYGASTRNGGQVSTSIKPSYDKLKHQFGAELACNIMAEGQASLDYIKSFIAAENVECDYQPCGRFHGAHSKSAFEKLQRTLDASKIKTDAFVVSKHDLSSELGTDVYHGGVVYPHHASVHPAKYHQSLRNIATNAGTHLVSFCPVTAIDRTANCFSVTTKRGTITADQVILATNGYSGGLSNWHQRRVIPIGSYIIATDEIPTSVMDEIMPTNRVLSDTRKLVYYYRPSPDRKRILFGGRVSLSETDPKKSAPKLHQELTRIFPQLLGVKVSHSWTGKVGYTFDSMMHTGNDRGLHFAMGYCGSGVGMASYLGMRIGQTVAGLRDKASAFDDVPFRTRPYYFGHPWFLVPSVMAYRLRDRLWG</sequence>
<reference evidence="3 4" key="1">
    <citation type="submission" date="2016-08" db="EMBL/GenBank/DDBJ databases">
        <title>Draft genome of Amylibacter sp. strain 4G11.</title>
        <authorList>
            <person name="Wong S.-K."/>
            <person name="Hamasaki K."/>
            <person name="Yoshizawa S."/>
        </authorList>
    </citation>
    <scope>NUCLEOTIDE SEQUENCE [LARGE SCALE GENOMIC DNA]</scope>
    <source>
        <strain evidence="3 4">4G11</strain>
    </source>
</reference>
<dbReference type="Gene3D" id="3.50.50.60">
    <property type="entry name" value="FAD/NAD(P)-binding domain"/>
    <property type="match status" value="1"/>
</dbReference>
<dbReference type="PANTHER" id="PTHR13847:SF281">
    <property type="entry name" value="FAD DEPENDENT OXIDOREDUCTASE DOMAIN-CONTAINING PROTEIN"/>
    <property type="match status" value="1"/>
</dbReference>
<dbReference type="InterPro" id="IPR036188">
    <property type="entry name" value="FAD/NAD-bd_sf"/>
</dbReference>
<dbReference type="InterPro" id="IPR006076">
    <property type="entry name" value="FAD-dep_OxRdtase"/>
</dbReference>
<keyword evidence="1" id="KW-0560">Oxidoreductase</keyword>
<dbReference type="SUPFAM" id="SSF51905">
    <property type="entry name" value="FAD/NAD(P)-binding domain"/>
    <property type="match status" value="1"/>
</dbReference>
<evidence type="ECO:0000313" key="3">
    <source>
        <dbReference type="EMBL" id="PIB24731.1"/>
    </source>
</evidence>
<dbReference type="OrthoDB" id="9806601at2"/>